<organism evidence="1 2">
    <name type="scientific">Bauhinia variegata</name>
    <name type="common">Purple orchid tree</name>
    <name type="synonym">Phanera variegata</name>
    <dbReference type="NCBI Taxonomy" id="167791"/>
    <lineage>
        <taxon>Eukaryota</taxon>
        <taxon>Viridiplantae</taxon>
        <taxon>Streptophyta</taxon>
        <taxon>Embryophyta</taxon>
        <taxon>Tracheophyta</taxon>
        <taxon>Spermatophyta</taxon>
        <taxon>Magnoliopsida</taxon>
        <taxon>eudicotyledons</taxon>
        <taxon>Gunneridae</taxon>
        <taxon>Pentapetalae</taxon>
        <taxon>rosids</taxon>
        <taxon>fabids</taxon>
        <taxon>Fabales</taxon>
        <taxon>Fabaceae</taxon>
        <taxon>Cercidoideae</taxon>
        <taxon>Cercideae</taxon>
        <taxon>Bauhiniinae</taxon>
        <taxon>Bauhinia</taxon>
    </lineage>
</organism>
<protein>
    <submittedName>
        <fullName evidence="1">Uncharacterized protein</fullName>
    </submittedName>
</protein>
<keyword evidence="2" id="KW-1185">Reference proteome</keyword>
<name>A0ACB9PDS3_BAUVA</name>
<sequence>MTKRIKPLFFLPLSLARSKTTSLVLTLTPPQQPPSSRRRPSFSPASSAVQAKFLRTPALRRRNDAVLSIQ</sequence>
<reference evidence="1 2" key="1">
    <citation type="journal article" date="2022" name="DNA Res.">
        <title>Chromosomal-level genome assembly of the orchid tree Bauhinia variegata (Leguminosae; Cercidoideae) supports the allotetraploid origin hypothesis of Bauhinia.</title>
        <authorList>
            <person name="Zhong Y."/>
            <person name="Chen Y."/>
            <person name="Zheng D."/>
            <person name="Pang J."/>
            <person name="Liu Y."/>
            <person name="Luo S."/>
            <person name="Meng S."/>
            <person name="Qian L."/>
            <person name="Wei D."/>
            <person name="Dai S."/>
            <person name="Zhou R."/>
        </authorList>
    </citation>
    <scope>NUCLEOTIDE SEQUENCE [LARGE SCALE GENOMIC DNA]</scope>
    <source>
        <strain evidence="1">BV-YZ2020</strain>
    </source>
</reference>
<dbReference type="Proteomes" id="UP000828941">
    <property type="component" value="Chromosome 5"/>
</dbReference>
<comment type="caution">
    <text evidence="1">The sequence shown here is derived from an EMBL/GenBank/DDBJ whole genome shotgun (WGS) entry which is preliminary data.</text>
</comment>
<proteinExistence type="predicted"/>
<evidence type="ECO:0000313" key="2">
    <source>
        <dbReference type="Proteomes" id="UP000828941"/>
    </source>
</evidence>
<gene>
    <name evidence="1" type="ORF">L6164_013198</name>
</gene>
<evidence type="ECO:0000313" key="1">
    <source>
        <dbReference type="EMBL" id="KAI4346119.1"/>
    </source>
</evidence>
<accession>A0ACB9PDS3</accession>
<dbReference type="EMBL" id="CM039430">
    <property type="protein sequence ID" value="KAI4346119.1"/>
    <property type="molecule type" value="Genomic_DNA"/>
</dbReference>